<dbReference type="InterPro" id="IPR036291">
    <property type="entry name" value="NAD(P)-bd_dom_sf"/>
</dbReference>
<dbReference type="InterPro" id="IPR002347">
    <property type="entry name" value="SDR_fam"/>
</dbReference>
<protein>
    <submittedName>
        <fullName evidence="2">Uncharacterized protein LOC103517556</fullName>
    </submittedName>
</protein>
<dbReference type="AlphaFoldDB" id="A0A1S3DH16"/>
<dbReference type="Proteomes" id="UP000079169">
    <property type="component" value="Unplaced"/>
</dbReference>
<dbReference type="STRING" id="121845.A0A1S3DH16"/>
<evidence type="ECO:0000313" key="1">
    <source>
        <dbReference type="Proteomes" id="UP000079169"/>
    </source>
</evidence>
<gene>
    <name evidence="2" type="primary">LOC103517556</name>
</gene>
<reference evidence="2" key="1">
    <citation type="submission" date="2025-08" db="UniProtKB">
        <authorList>
            <consortium name="RefSeq"/>
        </authorList>
    </citation>
    <scope>IDENTIFICATION</scope>
</reference>
<sequence>MLTGSSTHLSLPMDVSNTSTISTAMSAIKEKFSRPPNVLVNCAGITRDNWFLKLTEKDFQQVFDVNLKDRFPGDKMQNLNLKVIEVNQIYFIGRIKFCTLLTLPFLSIGRYLRETYKVLEIQISNQKFK</sequence>
<dbReference type="SUPFAM" id="SSF51735">
    <property type="entry name" value="NAD(P)-binding Rossmann-fold domains"/>
    <property type="match status" value="1"/>
</dbReference>
<dbReference type="PaxDb" id="121845-A0A1S3DH16"/>
<accession>A0A1S3DH16</accession>
<evidence type="ECO:0000313" key="2">
    <source>
        <dbReference type="RefSeq" id="XP_008480821.2"/>
    </source>
</evidence>
<dbReference type="Pfam" id="PF00106">
    <property type="entry name" value="adh_short"/>
    <property type="match status" value="1"/>
</dbReference>
<proteinExistence type="predicted"/>
<organism evidence="1 2">
    <name type="scientific">Diaphorina citri</name>
    <name type="common">Asian citrus psyllid</name>
    <dbReference type="NCBI Taxonomy" id="121845"/>
    <lineage>
        <taxon>Eukaryota</taxon>
        <taxon>Metazoa</taxon>
        <taxon>Ecdysozoa</taxon>
        <taxon>Arthropoda</taxon>
        <taxon>Hexapoda</taxon>
        <taxon>Insecta</taxon>
        <taxon>Pterygota</taxon>
        <taxon>Neoptera</taxon>
        <taxon>Paraneoptera</taxon>
        <taxon>Hemiptera</taxon>
        <taxon>Sternorrhyncha</taxon>
        <taxon>Psylloidea</taxon>
        <taxon>Psyllidae</taxon>
        <taxon>Diaphorininae</taxon>
        <taxon>Diaphorina</taxon>
    </lineage>
</organism>
<dbReference type="GeneID" id="103517556"/>
<dbReference type="Gene3D" id="3.40.50.720">
    <property type="entry name" value="NAD(P)-binding Rossmann-like Domain"/>
    <property type="match status" value="1"/>
</dbReference>
<dbReference type="KEGG" id="dci:103517556"/>
<keyword evidence="1" id="KW-1185">Reference proteome</keyword>
<name>A0A1S3DH16_DIACI</name>
<dbReference type="RefSeq" id="XP_008480821.2">
    <property type="nucleotide sequence ID" value="XM_008482599.2"/>
</dbReference>